<dbReference type="SUPFAM" id="SSF57667">
    <property type="entry name" value="beta-beta-alpha zinc fingers"/>
    <property type="match status" value="3"/>
</dbReference>
<dbReference type="EMBL" id="CAXKWB010028896">
    <property type="protein sequence ID" value="CAL4134664.1"/>
    <property type="molecule type" value="Genomic_DNA"/>
</dbReference>
<dbReference type="Proteomes" id="UP001497623">
    <property type="component" value="Unassembled WGS sequence"/>
</dbReference>
<dbReference type="PROSITE" id="PS50157">
    <property type="entry name" value="ZINC_FINGER_C2H2_2"/>
    <property type="match status" value="5"/>
</dbReference>
<keyword evidence="4 8" id="KW-0863">Zinc-finger</keyword>
<organism evidence="10 11">
    <name type="scientific">Meganyctiphanes norvegica</name>
    <name type="common">Northern krill</name>
    <name type="synonym">Thysanopoda norvegica</name>
    <dbReference type="NCBI Taxonomy" id="48144"/>
    <lineage>
        <taxon>Eukaryota</taxon>
        <taxon>Metazoa</taxon>
        <taxon>Ecdysozoa</taxon>
        <taxon>Arthropoda</taxon>
        <taxon>Crustacea</taxon>
        <taxon>Multicrustacea</taxon>
        <taxon>Malacostraca</taxon>
        <taxon>Eumalacostraca</taxon>
        <taxon>Eucarida</taxon>
        <taxon>Euphausiacea</taxon>
        <taxon>Euphausiidae</taxon>
        <taxon>Meganyctiphanes</taxon>
    </lineage>
</organism>
<keyword evidence="3" id="KW-0677">Repeat</keyword>
<dbReference type="AlphaFoldDB" id="A0AAV2RR03"/>
<keyword evidence="11" id="KW-1185">Reference proteome</keyword>
<dbReference type="PANTHER" id="PTHR16515">
    <property type="entry name" value="PR DOMAIN ZINC FINGER PROTEIN"/>
    <property type="match status" value="1"/>
</dbReference>
<dbReference type="Gene3D" id="3.30.160.60">
    <property type="entry name" value="Classic Zinc Finger"/>
    <property type="match status" value="5"/>
</dbReference>
<name>A0AAV2RR03_MEGNR</name>
<keyword evidence="6" id="KW-0238">DNA-binding</keyword>
<dbReference type="FunFam" id="3.30.160.60:FF:002343">
    <property type="entry name" value="Zinc finger protein 33A"/>
    <property type="match status" value="1"/>
</dbReference>
<sequence length="194" mass="22661">EKSYQCTLCYKDFSNNSYFKRHLITHTGEKNYQCTHCDKAFSSNSYLKRHLITHTGGKPYQCRYCEKTFRNKYDLTIHLRTHTGEKPFHCILCKKAFSQKNSLNSHLLSHIEEKKIIHWSQAPLSYDTVSAFDDQESDSDAYAIDAVQPHEIVEVRIMNTDLTRHGKTHTGIKPYQCSICNKYFSDNGNLKKHM</sequence>
<evidence type="ECO:0000256" key="3">
    <source>
        <dbReference type="ARBA" id="ARBA00022737"/>
    </source>
</evidence>
<feature type="domain" description="C2H2-type" evidence="9">
    <location>
        <begin position="88"/>
        <end position="115"/>
    </location>
</feature>
<evidence type="ECO:0000256" key="2">
    <source>
        <dbReference type="ARBA" id="ARBA00022723"/>
    </source>
</evidence>
<dbReference type="FunFam" id="3.30.160.60:FF:000202">
    <property type="entry name" value="Zinc finger protein 574"/>
    <property type="match status" value="1"/>
</dbReference>
<accession>A0AAV2RR03</accession>
<evidence type="ECO:0000313" key="10">
    <source>
        <dbReference type="EMBL" id="CAL4134664.1"/>
    </source>
</evidence>
<evidence type="ECO:0000259" key="9">
    <source>
        <dbReference type="PROSITE" id="PS50157"/>
    </source>
</evidence>
<dbReference type="GO" id="GO:0005634">
    <property type="term" value="C:nucleus"/>
    <property type="evidence" value="ECO:0007669"/>
    <property type="project" value="UniProtKB-SubCell"/>
</dbReference>
<dbReference type="GO" id="GO:0032502">
    <property type="term" value="P:developmental process"/>
    <property type="evidence" value="ECO:0007669"/>
    <property type="project" value="UniProtKB-ARBA"/>
</dbReference>
<protein>
    <recommendedName>
        <fullName evidence="9">C2H2-type domain-containing protein</fullName>
    </recommendedName>
</protein>
<comment type="subcellular location">
    <subcellularLocation>
        <location evidence="1">Nucleus</location>
    </subcellularLocation>
</comment>
<feature type="domain" description="C2H2-type" evidence="9">
    <location>
        <begin position="32"/>
        <end position="59"/>
    </location>
</feature>
<reference evidence="10 11" key="1">
    <citation type="submission" date="2024-05" db="EMBL/GenBank/DDBJ databases">
        <authorList>
            <person name="Wallberg A."/>
        </authorList>
    </citation>
    <scope>NUCLEOTIDE SEQUENCE [LARGE SCALE GENOMIC DNA]</scope>
</reference>
<keyword evidence="5" id="KW-0862">Zinc</keyword>
<dbReference type="FunFam" id="3.30.160.60:FF:000733">
    <property type="entry name" value="Zinc finger protein 236 variant"/>
    <property type="match status" value="1"/>
</dbReference>
<feature type="domain" description="C2H2-type" evidence="9">
    <location>
        <begin position="60"/>
        <end position="87"/>
    </location>
</feature>
<proteinExistence type="predicted"/>
<feature type="domain" description="C2H2-type" evidence="9">
    <location>
        <begin position="4"/>
        <end position="31"/>
    </location>
</feature>
<dbReference type="FunFam" id="3.30.160.60:FF:000204">
    <property type="entry name" value="Zinc finger protein 331"/>
    <property type="match status" value="1"/>
</dbReference>
<dbReference type="SMART" id="SM00355">
    <property type="entry name" value="ZnF_C2H2"/>
    <property type="match status" value="5"/>
</dbReference>
<evidence type="ECO:0000256" key="6">
    <source>
        <dbReference type="ARBA" id="ARBA00023125"/>
    </source>
</evidence>
<gene>
    <name evidence="10" type="ORF">MNOR_LOCUS27451</name>
</gene>
<dbReference type="GO" id="GO:0003677">
    <property type="term" value="F:DNA binding"/>
    <property type="evidence" value="ECO:0007669"/>
    <property type="project" value="UniProtKB-KW"/>
</dbReference>
<keyword evidence="2" id="KW-0479">Metal-binding</keyword>
<feature type="non-terminal residue" evidence="10">
    <location>
        <position position="1"/>
    </location>
</feature>
<feature type="domain" description="C2H2-type" evidence="9">
    <location>
        <begin position="175"/>
        <end position="194"/>
    </location>
</feature>
<dbReference type="InterPro" id="IPR036236">
    <property type="entry name" value="Znf_C2H2_sf"/>
</dbReference>
<keyword evidence="7" id="KW-0539">Nucleus</keyword>
<evidence type="ECO:0000256" key="8">
    <source>
        <dbReference type="PROSITE-ProRule" id="PRU00042"/>
    </source>
</evidence>
<dbReference type="FunFam" id="3.30.160.60:FF:001963">
    <property type="entry name" value="Replication initiator 1"/>
    <property type="match status" value="1"/>
</dbReference>
<evidence type="ECO:0000256" key="5">
    <source>
        <dbReference type="ARBA" id="ARBA00022833"/>
    </source>
</evidence>
<dbReference type="GO" id="GO:0008270">
    <property type="term" value="F:zinc ion binding"/>
    <property type="evidence" value="ECO:0007669"/>
    <property type="project" value="UniProtKB-KW"/>
</dbReference>
<feature type="non-terminal residue" evidence="10">
    <location>
        <position position="194"/>
    </location>
</feature>
<dbReference type="PROSITE" id="PS00028">
    <property type="entry name" value="ZINC_FINGER_C2H2_1"/>
    <property type="match status" value="4"/>
</dbReference>
<dbReference type="GO" id="GO:0006355">
    <property type="term" value="P:regulation of DNA-templated transcription"/>
    <property type="evidence" value="ECO:0007669"/>
    <property type="project" value="UniProtKB-ARBA"/>
</dbReference>
<dbReference type="PANTHER" id="PTHR16515:SF49">
    <property type="entry name" value="GASTRULA ZINC FINGER PROTEIN XLCGF49.1-LIKE-RELATED"/>
    <property type="match status" value="1"/>
</dbReference>
<evidence type="ECO:0000256" key="7">
    <source>
        <dbReference type="ARBA" id="ARBA00023242"/>
    </source>
</evidence>
<dbReference type="Pfam" id="PF00096">
    <property type="entry name" value="zf-C2H2"/>
    <property type="match status" value="4"/>
</dbReference>
<dbReference type="InterPro" id="IPR050331">
    <property type="entry name" value="Zinc_finger"/>
</dbReference>
<evidence type="ECO:0000256" key="1">
    <source>
        <dbReference type="ARBA" id="ARBA00004123"/>
    </source>
</evidence>
<dbReference type="InterPro" id="IPR013087">
    <property type="entry name" value="Znf_C2H2_type"/>
</dbReference>
<evidence type="ECO:0000256" key="4">
    <source>
        <dbReference type="ARBA" id="ARBA00022771"/>
    </source>
</evidence>
<evidence type="ECO:0000313" key="11">
    <source>
        <dbReference type="Proteomes" id="UP001497623"/>
    </source>
</evidence>
<comment type="caution">
    <text evidence="10">The sequence shown here is derived from an EMBL/GenBank/DDBJ whole genome shotgun (WGS) entry which is preliminary data.</text>
</comment>